<reference evidence="2 3" key="1">
    <citation type="submission" date="2014-04" db="EMBL/GenBank/DDBJ databases">
        <title>Genome assembly of Hyalangium minutum DSM 14724.</title>
        <authorList>
            <person name="Sharma G."/>
            <person name="Subramanian S."/>
        </authorList>
    </citation>
    <scope>NUCLEOTIDE SEQUENCE [LARGE SCALE GENOMIC DNA]</scope>
    <source>
        <strain evidence="2 3">DSM 14724</strain>
    </source>
</reference>
<name>A0A085WQN5_9BACT</name>
<dbReference type="Proteomes" id="UP000028725">
    <property type="component" value="Unassembled WGS sequence"/>
</dbReference>
<sequence>MTRRGVGFIMRLVRPACCTAVLLLLLGMPRPAAAFSVGDHQALTEAALKAAGSEARPLLAAHRDAVLHGATAEDLNLHVKWTGWHHFYCPEGSLHTALRHASDARVRELWEEALEAARHGDLERAFDRAGHLAHHVQDMASPPHVVPVNHGLWDRFERYGVRASLARAPSRQVAPLPGAEAQQALARETLAAVRSDSLPTSHGPIPWSAFWSEPSTRVAAAFGSYGGEAGNAFGVREVRWQGKRHPIEPAGYAAFMDARVSGAVAYTRAFLEWASDRFEEVAAAKESVALRGFRPSPELSLQLLGGVTRDSRGTTSVLGLRAALPLPRAFMLSLDWTRGVGSMQAARRSGGTSLVLLTPPLWTARPGYPLGLDLRAAVGVGLVPWEGQQRISVPAGLRAHAALPTPFSLSAQVLYQGLQPPGGTWSHGVAFTLGAGLAWGDR</sequence>
<dbReference type="InterPro" id="IPR008947">
    <property type="entry name" value="PLipase_C/P1_nuclease_dom_sf"/>
</dbReference>
<feature type="signal peptide" evidence="1">
    <location>
        <begin position="1"/>
        <end position="34"/>
    </location>
</feature>
<protein>
    <recommendedName>
        <fullName evidence="4">Phospholipase C/D domain-containing protein</fullName>
    </recommendedName>
</protein>
<evidence type="ECO:0000256" key="1">
    <source>
        <dbReference type="SAM" id="SignalP"/>
    </source>
</evidence>
<accession>A0A085WQN5</accession>
<dbReference type="EMBL" id="JMCB01000003">
    <property type="protein sequence ID" value="KFE69998.1"/>
    <property type="molecule type" value="Genomic_DNA"/>
</dbReference>
<dbReference type="STRING" id="394096.DB31_5040"/>
<organism evidence="2 3">
    <name type="scientific">Hyalangium minutum</name>
    <dbReference type="NCBI Taxonomy" id="394096"/>
    <lineage>
        <taxon>Bacteria</taxon>
        <taxon>Pseudomonadati</taxon>
        <taxon>Myxococcota</taxon>
        <taxon>Myxococcia</taxon>
        <taxon>Myxococcales</taxon>
        <taxon>Cystobacterineae</taxon>
        <taxon>Archangiaceae</taxon>
        <taxon>Hyalangium</taxon>
    </lineage>
</organism>
<keyword evidence="3" id="KW-1185">Reference proteome</keyword>
<evidence type="ECO:0008006" key="4">
    <source>
        <dbReference type="Google" id="ProtNLM"/>
    </source>
</evidence>
<evidence type="ECO:0000313" key="2">
    <source>
        <dbReference type="EMBL" id="KFE69998.1"/>
    </source>
</evidence>
<dbReference type="AlphaFoldDB" id="A0A085WQN5"/>
<dbReference type="GO" id="GO:0016788">
    <property type="term" value="F:hydrolase activity, acting on ester bonds"/>
    <property type="evidence" value="ECO:0007669"/>
    <property type="project" value="InterPro"/>
</dbReference>
<feature type="chain" id="PRO_5001800163" description="Phospholipase C/D domain-containing protein" evidence="1">
    <location>
        <begin position="35"/>
        <end position="442"/>
    </location>
</feature>
<dbReference type="SUPFAM" id="SSF48537">
    <property type="entry name" value="Phospholipase C/P1 nuclease"/>
    <property type="match status" value="1"/>
</dbReference>
<evidence type="ECO:0000313" key="3">
    <source>
        <dbReference type="Proteomes" id="UP000028725"/>
    </source>
</evidence>
<keyword evidence="1" id="KW-0732">Signal</keyword>
<comment type="caution">
    <text evidence="2">The sequence shown here is derived from an EMBL/GenBank/DDBJ whole genome shotgun (WGS) entry which is preliminary data.</text>
</comment>
<dbReference type="Gene3D" id="1.10.575.10">
    <property type="entry name" value="P1 Nuclease"/>
    <property type="match status" value="1"/>
</dbReference>
<gene>
    <name evidence="2" type="ORF">DB31_5040</name>
</gene>
<proteinExistence type="predicted"/>